<evidence type="ECO:0000313" key="4">
    <source>
        <dbReference type="EMBL" id="RVU28019.1"/>
    </source>
</evidence>
<dbReference type="Pfam" id="PF19816">
    <property type="entry name" value="DUF6299"/>
    <property type="match status" value="2"/>
</dbReference>
<feature type="domain" description="DUF6299" evidence="3">
    <location>
        <begin position="39"/>
        <end position="93"/>
    </location>
</feature>
<dbReference type="InterPro" id="IPR046266">
    <property type="entry name" value="DUF6299"/>
</dbReference>
<feature type="domain" description="DUF6299" evidence="3">
    <location>
        <begin position="107"/>
        <end position="181"/>
    </location>
</feature>
<dbReference type="Proteomes" id="UP000283128">
    <property type="component" value="Unassembled WGS sequence"/>
</dbReference>
<proteinExistence type="predicted"/>
<feature type="signal peptide" evidence="2">
    <location>
        <begin position="1"/>
        <end position="27"/>
    </location>
</feature>
<evidence type="ECO:0000259" key="3">
    <source>
        <dbReference type="Pfam" id="PF19816"/>
    </source>
</evidence>
<evidence type="ECO:0000256" key="1">
    <source>
        <dbReference type="SAM" id="MobiDB-lite"/>
    </source>
</evidence>
<evidence type="ECO:0000313" key="5">
    <source>
        <dbReference type="Proteomes" id="UP000283128"/>
    </source>
</evidence>
<comment type="caution">
    <text evidence="4">The sequence shown here is derived from an EMBL/GenBank/DDBJ whole genome shotgun (WGS) entry which is preliminary data.</text>
</comment>
<gene>
    <name evidence="4" type="ORF">EOT10_07085</name>
</gene>
<reference evidence="4 5" key="1">
    <citation type="submission" date="2019-01" db="EMBL/GenBank/DDBJ databases">
        <title>Genome sequences of Streptomyces and Rhizobium isolates collected from root and soil.</title>
        <authorList>
            <person name="Chhettri S."/>
            <person name="Sevigny J.L."/>
            <person name="Sen A."/>
            <person name="Ennis N."/>
            <person name="Tisa L."/>
        </authorList>
    </citation>
    <scope>NUCLEOTIDE SEQUENCE [LARGE SCALE GENOMIC DNA]</scope>
    <source>
        <strain evidence="4 5">San01</strain>
    </source>
</reference>
<keyword evidence="5" id="KW-1185">Reference proteome</keyword>
<feature type="region of interest" description="Disordered" evidence="1">
    <location>
        <begin position="71"/>
        <end position="110"/>
    </location>
</feature>
<name>A0A437Q0N1_9ACTN</name>
<sequence>MSPRLRPALGTVAGAILLLFGAPAAGAAAPNDSVTVDAPNDSVTVDPVGHLAPDGTVTLSGTYSCTSSSGPAFVSSSVGQDPAGQNSAGQNSAGQNSAGQNSAGQNSAGQASVVVRQGIGGTQAVCDGAEHRWENTGKASAEAVRAGAVQVEAAVMELRSQGGLPLPYIHATHSQDVNLVAEG</sequence>
<feature type="compositionally biased region" description="Polar residues" evidence="1">
    <location>
        <begin position="83"/>
        <end position="110"/>
    </location>
</feature>
<protein>
    <recommendedName>
        <fullName evidence="3">DUF6299 domain-containing protein</fullName>
    </recommendedName>
</protein>
<feature type="chain" id="PRO_5019029175" description="DUF6299 domain-containing protein" evidence="2">
    <location>
        <begin position="28"/>
        <end position="183"/>
    </location>
</feature>
<dbReference type="EMBL" id="RZYA01000002">
    <property type="protein sequence ID" value="RVU28019.1"/>
    <property type="molecule type" value="Genomic_DNA"/>
</dbReference>
<keyword evidence="2" id="KW-0732">Signal</keyword>
<dbReference type="OrthoDB" id="3873198at2"/>
<organism evidence="4 5">
    <name type="scientific">Streptomyces antnestii</name>
    <dbReference type="NCBI Taxonomy" id="2494256"/>
    <lineage>
        <taxon>Bacteria</taxon>
        <taxon>Bacillati</taxon>
        <taxon>Actinomycetota</taxon>
        <taxon>Actinomycetes</taxon>
        <taxon>Kitasatosporales</taxon>
        <taxon>Streptomycetaceae</taxon>
        <taxon>Streptomyces</taxon>
    </lineage>
</organism>
<evidence type="ECO:0000256" key="2">
    <source>
        <dbReference type="SAM" id="SignalP"/>
    </source>
</evidence>
<dbReference type="AlphaFoldDB" id="A0A437Q0N1"/>
<dbReference type="RefSeq" id="WP_127827174.1">
    <property type="nucleotide sequence ID" value="NZ_RZYA01000002.1"/>
</dbReference>
<accession>A0A437Q0N1</accession>